<proteinExistence type="predicted"/>
<reference evidence="2" key="1">
    <citation type="submission" date="2013-10" db="EMBL/GenBank/DDBJ databases">
        <title>Genomic analysis of the causative agents of coccidiosis in chickens.</title>
        <authorList>
            <person name="Reid A.J."/>
            <person name="Blake D."/>
            <person name="Billington K."/>
            <person name="Browne H."/>
            <person name="Dunn M."/>
            <person name="Hung S."/>
            <person name="Kawahara F."/>
            <person name="Miranda-Saavedra D."/>
            <person name="Mourier T."/>
            <person name="Nagra H."/>
            <person name="Otto T.D."/>
            <person name="Rawlings N."/>
            <person name="Sanchez A."/>
            <person name="Sanders M."/>
            <person name="Subramaniam C."/>
            <person name="Tay Y."/>
            <person name="Dear P."/>
            <person name="Doerig C."/>
            <person name="Gruber A."/>
            <person name="Parkinson J."/>
            <person name="Shirley M."/>
            <person name="Wan K.L."/>
            <person name="Berriman M."/>
            <person name="Tomley F."/>
            <person name="Pain A."/>
        </authorList>
    </citation>
    <scope>NUCLEOTIDE SEQUENCE [LARGE SCALE GENOMIC DNA]</scope>
    <source>
        <strain evidence="2">Weybridge</strain>
    </source>
</reference>
<dbReference type="RefSeq" id="XP_013332960.1">
    <property type="nucleotide sequence ID" value="XM_013477506.1"/>
</dbReference>
<gene>
    <name evidence="2" type="ORF">EMWEY_00051980</name>
</gene>
<accession>U6M3N0</accession>
<dbReference type="VEuPathDB" id="ToxoDB:EMWEY_00051980"/>
<organism evidence="2 3">
    <name type="scientific">Eimeria maxima</name>
    <name type="common">Coccidian parasite</name>
    <dbReference type="NCBI Taxonomy" id="5804"/>
    <lineage>
        <taxon>Eukaryota</taxon>
        <taxon>Sar</taxon>
        <taxon>Alveolata</taxon>
        <taxon>Apicomplexa</taxon>
        <taxon>Conoidasida</taxon>
        <taxon>Coccidia</taxon>
        <taxon>Eucoccidiorida</taxon>
        <taxon>Eimeriorina</taxon>
        <taxon>Eimeriidae</taxon>
        <taxon>Eimeria</taxon>
    </lineage>
</organism>
<feature type="non-terminal residue" evidence="2">
    <location>
        <position position="1"/>
    </location>
</feature>
<keyword evidence="3" id="KW-1185">Reference proteome</keyword>
<protein>
    <submittedName>
        <fullName evidence="2">Uncharacterized protein</fullName>
    </submittedName>
</protein>
<evidence type="ECO:0000256" key="1">
    <source>
        <dbReference type="SAM" id="Coils"/>
    </source>
</evidence>
<feature type="coiled-coil region" evidence="1">
    <location>
        <begin position="17"/>
        <end position="48"/>
    </location>
</feature>
<evidence type="ECO:0000313" key="2">
    <source>
        <dbReference type="EMBL" id="CDJ56310.1"/>
    </source>
</evidence>
<dbReference type="AlphaFoldDB" id="U6M3N0"/>
<name>U6M3N0_EIMMA</name>
<feature type="coiled-coil region" evidence="1">
    <location>
        <begin position="76"/>
        <end position="103"/>
    </location>
</feature>
<sequence length="180" mass="20678">QQLTVILYPPEGDKDIKAAAAARIKQWIEQHKQQQQQQQQHKQQQQQQKEGEETVSPFCCFSEQQQLQKLLATACCPVVQQELQQQQQQLQQMEKDRQQLLLTDGLDCIRRVSACQDGELPLEVIEKEKVHRENCLILCLLPLTKNREVAESEMCIICNNLLPTEGGAEGCLWLDVESLE</sequence>
<dbReference type="Proteomes" id="UP000030763">
    <property type="component" value="Unassembled WGS sequence"/>
</dbReference>
<keyword evidence="1" id="KW-0175">Coiled coil</keyword>
<dbReference type="OrthoDB" id="354447at2759"/>
<dbReference type="EMBL" id="HG718875">
    <property type="protein sequence ID" value="CDJ56310.1"/>
    <property type="molecule type" value="Genomic_DNA"/>
</dbReference>
<dbReference type="GeneID" id="25339184"/>
<evidence type="ECO:0000313" key="3">
    <source>
        <dbReference type="Proteomes" id="UP000030763"/>
    </source>
</evidence>
<reference evidence="2" key="2">
    <citation type="submission" date="2013-10" db="EMBL/GenBank/DDBJ databases">
        <authorList>
            <person name="Aslett M."/>
        </authorList>
    </citation>
    <scope>NUCLEOTIDE SEQUENCE [LARGE SCALE GENOMIC DNA]</scope>
    <source>
        <strain evidence="2">Weybridge</strain>
    </source>
</reference>